<feature type="region of interest" description="Disordered" evidence="1">
    <location>
        <begin position="871"/>
        <end position="1276"/>
    </location>
</feature>
<proteinExistence type="predicted"/>
<feature type="compositionally biased region" description="Basic and acidic residues" evidence="1">
    <location>
        <begin position="916"/>
        <end position="939"/>
    </location>
</feature>
<feature type="compositionally biased region" description="Pro residues" evidence="1">
    <location>
        <begin position="886"/>
        <end position="898"/>
    </location>
</feature>
<name>A0A0G4ECJ0_VITBC</name>
<dbReference type="Pfam" id="PF00566">
    <property type="entry name" value="RabGAP-TBC"/>
    <property type="match status" value="2"/>
</dbReference>
<dbReference type="PANTHER" id="PTHR47219">
    <property type="entry name" value="RAB GTPASE-ACTIVATING PROTEIN 1-LIKE"/>
    <property type="match status" value="1"/>
</dbReference>
<feature type="compositionally biased region" description="Basic and acidic residues" evidence="1">
    <location>
        <begin position="1319"/>
        <end position="1330"/>
    </location>
</feature>
<feature type="compositionally biased region" description="Gly residues" evidence="1">
    <location>
        <begin position="1226"/>
        <end position="1244"/>
    </location>
</feature>
<feature type="compositionally biased region" description="Low complexity" evidence="1">
    <location>
        <begin position="540"/>
        <end position="559"/>
    </location>
</feature>
<feature type="compositionally biased region" description="Basic and acidic residues" evidence="1">
    <location>
        <begin position="560"/>
        <end position="589"/>
    </location>
</feature>
<dbReference type="OrthoDB" id="294251at2759"/>
<feature type="compositionally biased region" description="Gly residues" evidence="1">
    <location>
        <begin position="284"/>
        <end position="293"/>
    </location>
</feature>
<dbReference type="InterPro" id="IPR050302">
    <property type="entry name" value="Rab_GAP_TBC_domain"/>
</dbReference>
<dbReference type="SUPFAM" id="SSF47923">
    <property type="entry name" value="Ypt/Rab-GAP domain of gyp1p"/>
    <property type="match status" value="2"/>
</dbReference>
<gene>
    <name evidence="3" type="ORF">Vbra_7023</name>
</gene>
<dbReference type="Gene3D" id="1.10.8.270">
    <property type="entry name" value="putative rabgap domain of human tbc1 domain family member 14 like domains"/>
    <property type="match status" value="1"/>
</dbReference>
<feature type="compositionally biased region" description="Polar residues" evidence="1">
    <location>
        <begin position="252"/>
        <end position="263"/>
    </location>
</feature>
<feature type="compositionally biased region" description="Basic and acidic residues" evidence="1">
    <location>
        <begin position="1090"/>
        <end position="1116"/>
    </location>
</feature>
<dbReference type="InterPro" id="IPR000195">
    <property type="entry name" value="Rab-GAP-TBC_dom"/>
</dbReference>
<evidence type="ECO:0000256" key="1">
    <source>
        <dbReference type="SAM" id="MobiDB-lite"/>
    </source>
</evidence>
<evidence type="ECO:0000313" key="3">
    <source>
        <dbReference type="EMBL" id="CEL93259.1"/>
    </source>
</evidence>
<feature type="compositionally biased region" description="Polar residues" evidence="1">
    <location>
        <begin position="225"/>
        <end position="236"/>
    </location>
</feature>
<dbReference type="OMA" id="LMAHTHK"/>
<feature type="compositionally biased region" description="Polar residues" evidence="1">
    <location>
        <begin position="1246"/>
        <end position="1269"/>
    </location>
</feature>
<dbReference type="Proteomes" id="UP000041254">
    <property type="component" value="Unassembled WGS sequence"/>
</dbReference>
<organism evidence="3 4">
    <name type="scientific">Vitrella brassicaformis (strain CCMP3155)</name>
    <dbReference type="NCBI Taxonomy" id="1169540"/>
    <lineage>
        <taxon>Eukaryota</taxon>
        <taxon>Sar</taxon>
        <taxon>Alveolata</taxon>
        <taxon>Colpodellida</taxon>
        <taxon>Vitrellaceae</taxon>
        <taxon>Vitrella</taxon>
    </lineage>
</organism>
<feature type="compositionally biased region" description="Low complexity" evidence="1">
    <location>
        <begin position="792"/>
        <end position="802"/>
    </location>
</feature>
<dbReference type="Gene3D" id="1.10.472.80">
    <property type="entry name" value="Ypt/Rab-GAP domain of gyp1p, domain 3"/>
    <property type="match status" value="1"/>
</dbReference>
<feature type="compositionally biased region" description="Basic and acidic residues" evidence="1">
    <location>
        <begin position="871"/>
        <end position="885"/>
    </location>
</feature>
<dbReference type="InterPro" id="IPR035969">
    <property type="entry name" value="Rab-GAP_TBC_sf"/>
</dbReference>
<feature type="compositionally biased region" description="Polar residues" evidence="1">
    <location>
        <begin position="697"/>
        <end position="711"/>
    </location>
</feature>
<dbReference type="STRING" id="1169540.A0A0G4ECJ0"/>
<keyword evidence="4" id="KW-1185">Reference proteome</keyword>
<evidence type="ECO:0000259" key="2">
    <source>
        <dbReference type="PROSITE" id="PS50086"/>
    </source>
</evidence>
<dbReference type="GO" id="GO:0005096">
    <property type="term" value="F:GTPase activator activity"/>
    <property type="evidence" value="ECO:0007669"/>
    <property type="project" value="TreeGrafter"/>
</dbReference>
<protein>
    <recommendedName>
        <fullName evidence="2">Rab-GAP TBC domain-containing protein</fullName>
    </recommendedName>
</protein>
<dbReference type="VEuPathDB" id="CryptoDB:Vbra_7023"/>
<feature type="compositionally biased region" description="Basic and acidic residues" evidence="1">
    <location>
        <begin position="1163"/>
        <end position="1188"/>
    </location>
</feature>
<dbReference type="InParanoid" id="A0A0G4ECJ0"/>
<dbReference type="GO" id="GO:0031267">
    <property type="term" value="F:small GTPase binding"/>
    <property type="evidence" value="ECO:0007669"/>
    <property type="project" value="TreeGrafter"/>
</dbReference>
<feature type="compositionally biased region" description="Low complexity" evidence="1">
    <location>
        <begin position="1378"/>
        <end position="1392"/>
    </location>
</feature>
<feature type="region of interest" description="Disordered" evidence="1">
    <location>
        <begin position="521"/>
        <end position="846"/>
    </location>
</feature>
<feature type="compositionally biased region" description="Polar residues" evidence="1">
    <location>
        <begin position="836"/>
        <end position="845"/>
    </location>
</feature>
<feature type="compositionally biased region" description="Gly residues" evidence="1">
    <location>
        <begin position="779"/>
        <end position="791"/>
    </location>
</feature>
<accession>A0A0G4ECJ0</accession>
<feature type="region of interest" description="Disordered" evidence="1">
    <location>
        <begin position="1"/>
        <end position="62"/>
    </location>
</feature>
<feature type="region of interest" description="Disordered" evidence="1">
    <location>
        <begin position="225"/>
        <end position="309"/>
    </location>
</feature>
<feature type="region of interest" description="Disordered" evidence="1">
    <location>
        <begin position="1319"/>
        <end position="1342"/>
    </location>
</feature>
<dbReference type="EMBL" id="CDMY01000149">
    <property type="protein sequence ID" value="CEL93259.1"/>
    <property type="molecule type" value="Genomic_DNA"/>
</dbReference>
<reference evidence="3 4" key="1">
    <citation type="submission" date="2014-11" db="EMBL/GenBank/DDBJ databases">
        <authorList>
            <person name="Zhu J."/>
            <person name="Qi W."/>
            <person name="Song R."/>
        </authorList>
    </citation>
    <scope>NUCLEOTIDE SEQUENCE [LARGE SCALE GENOMIC DNA]</scope>
</reference>
<dbReference type="SMART" id="SM00164">
    <property type="entry name" value="TBC"/>
    <property type="match status" value="1"/>
</dbReference>
<evidence type="ECO:0000313" key="4">
    <source>
        <dbReference type="Proteomes" id="UP000041254"/>
    </source>
</evidence>
<feature type="domain" description="Rab-GAP TBC" evidence="2">
    <location>
        <begin position="118"/>
        <end position="410"/>
    </location>
</feature>
<dbReference type="PANTHER" id="PTHR47219:SF9">
    <property type="entry name" value="GTPASE ACTIVATING PROTEIN AND CENTROSOME-ASSOCIATED, ISOFORM B"/>
    <property type="match status" value="1"/>
</dbReference>
<dbReference type="PROSITE" id="PS50086">
    <property type="entry name" value="TBC_RABGAP"/>
    <property type="match status" value="1"/>
</dbReference>
<sequence>MGCNCSSAARAHEPTRDGSPPLGRASAVSRPVHVGGSPHGLHTPSDTPTQGGPLAVTAPKPRPFLYQPSEREFLESLRPEEKTHRKLLRRWFNMLQDGEFAEYFADHPDNFRKRLRKGPPARFRWLSWKAAVGYGDSYKVGKYEELASRANPENDPKIQLDLKRTFPEGEGSLFFKDPAGQAALRRLLVAYANHNPGIGYVQGMNFIAGYLLLMAHTHKLDAALSPSTATRTSTHPSVPDLTSPPSHGQAPQGGTTNSPNSLFSSVGMGGSSRQGGSPPSNAWVGGGGGGAGERGPSCRGPMGGGQMTKEGLRELERKAEEEAFWVFVRIMDAETYGASRFFEEGLYGIKLFMHQFDALVRQKLPILARHLEDNDAHVEVYAMQWFISLFLYSFPFECVGRLWDWMLSEGLESMHHIGLAILKLLRNRLMNARDVECVRLLKFARQNVYEMGNSDDKLLAPEAILGTTAKVKIQADYLAKLEEEWRRNNLVIPINEDKNTPTQRARGRPSSQFLMVEDFDTLESDVSPPNGRRNRPGLGSPDSASSRDSVVRSVPQSPRSEFHRRQRRRDDDVPSRPRSEAGVIERRVSSEQQLCRKTSIKGRNGDLSTSKGPALAWEAESPSTSSHRLPFCPSVDNSPSGRGRTSGEFFENTPVTPLPPTQRADSREDVKRAASSADKGLTQPSPSPELSPAARPTTFQPPVESHTTSAAQDAAVEGSPRPLTLPRLTSERGRRSGTGTGTSSSASIDRQPPLASLAGGLPSPVMHAPPRFLLSEGSVAGGMSGWRGTSGGRQTSASTTRGSSKRRSRSVGREGDTSTIATRRPPKQSEDRIRSLTVQESTGDSYDSYAMPLIHRDTHLVDAADLRRRGSSDKDLLDHLTEDPRLPPPPPPPIPIPAMEPTHPTMRGCEGLHGFESSRSDPDVIRHGGGKMEGKRKTAEGMLSLDAGAKWRQHIQEEDEDDWDAPEEGPSQRSPSPRHLEPEDPLDQLQAAFATPSPSATDGPLHRAWLGLAARDRESPRHTHLRPPQPPVSSRDIEASGESDDLHESSTDGNSELAVGHEPPLVMMQPPGWGRGGSPGEDPMVPWGQRVREPSEVKREGNGDDMRQPVDSRNDAPDTISYTSTEIDRRAGAPREAVLPPDELDHLFSSPMRLVGQLLQPDRPNDPEDQSSIHDHPSSLPESRDDIPHAITSPSGRSDDHRAAHVPSDASQSVVMLRPSPRENGAAGGRSGRLVPGLGGGGGRQVSENSESSIRSNQTDGWSKKTPSASDDGEGLLVVEAGNVRRRSSDGDHVVRLTRAGLPLPVPTVLKVRLAYDARERERGRSDGSHLSEGPPSKGLSPCVSVSAVSGISLTQSPLVSEPLAPSFSLRASRLPMRQSSGSSQRRAASVSLIPVLSH</sequence>
<feature type="compositionally biased region" description="Acidic residues" evidence="1">
    <location>
        <begin position="957"/>
        <end position="967"/>
    </location>
</feature>
<feature type="region of interest" description="Disordered" evidence="1">
    <location>
        <begin position="1375"/>
        <end position="1399"/>
    </location>
</feature>